<dbReference type="PROSITE" id="PS00107">
    <property type="entry name" value="PROTEIN_KINASE_ATP"/>
    <property type="match status" value="1"/>
</dbReference>
<dbReference type="Pfam" id="PF07714">
    <property type="entry name" value="PK_Tyr_Ser-Thr"/>
    <property type="match status" value="1"/>
</dbReference>
<dbReference type="EMBL" id="JADFTS010000002">
    <property type="protein sequence ID" value="KAF9618282.1"/>
    <property type="molecule type" value="Genomic_DNA"/>
</dbReference>
<dbReference type="InterPro" id="IPR017441">
    <property type="entry name" value="Protein_kinase_ATP_BS"/>
</dbReference>
<proteinExistence type="predicted"/>
<protein>
    <recommendedName>
        <fullName evidence="2">Protein kinase domain-containing protein</fullName>
    </recommendedName>
</protein>
<organism evidence="3 4">
    <name type="scientific">Coptis chinensis</name>
    <dbReference type="NCBI Taxonomy" id="261450"/>
    <lineage>
        <taxon>Eukaryota</taxon>
        <taxon>Viridiplantae</taxon>
        <taxon>Streptophyta</taxon>
        <taxon>Embryophyta</taxon>
        <taxon>Tracheophyta</taxon>
        <taxon>Spermatophyta</taxon>
        <taxon>Magnoliopsida</taxon>
        <taxon>Ranunculales</taxon>
        <taxon>Ranunculaceae</taxon>
        <taxon>Coptidoideae</taxon>
        <taxon>Coptis</taxon>
    </lineage>
</organism>
<dbReference type="InterPro" id="IPR001245">
    <property type="entry name" value="Ser-Thr/Tyr_kinase_cat_dom"/>
</dbReference>
<evidence type="ECO:0000259" key="2">
    <source>
        <dbReference type="PROSITE" id="PS50011"/>
    </source>
</evidence>
<keyword evidence="4" id="KW-1185">Reference proteome</keyword>
<keyword evidence="1" id="KW-0067">ATP-binding</keyword>
<comment type="caution">
    <text evidence="3">The sequence shown here is derived from an EMBL/GenBank/DDBJ whole genome shotgun (WGS) entry which is preliminary data.</text>
</comment>
<dbReference type="GO" id="GO:0004672">
    <property type="term" value="F:protein kinase activity"/>
    <property type="evidence" value="ECO:0007669"/>
    <property type="project" value="InterPro"/>
</dbReference>
<dbReference type="SUPFAM" id="SSF56112">
    <property type="entry name" value="Protein kinase-like (PK-like)"/>
    <property type="match status" value="1"/>
</dbReference>
<dbReference type="FunFam" id="3.30.200.20:FF:000389">
    <property type="entry name" value="Receptor-like cytosolic serine/threonine-protein kinase RBK1"/>
    <property type="match status" value="1"/>
</dbReference>
<reference evidence="3 4" key="1">
    <citation type="submission" date="2020-10" db="EMBL/GenBank/DDBJ databases">
        <title>The Coptis chinensis genome and diversification of protoberbering-type alkaloids.</title>
        <authorList>
            <person name="Wang B."/>
            <person name="Shu S."/>
            <person name="Song C."/>
            <person name="Liu Y."/>
        </authorList>
    </citation>
    <scope>NUCLEOTIDE SEQUENCE [LARGE SCALE GENOMIC DNA]</scope>
    <source>
        <strain evidence="3">HL-2020</strain>
        <tissue evidence="3">Leaf</tissue>
    </source>
</reference>
<keyword evidence="1" id="KW-0547">Nucleotide-binding</keyword>
<dbReference type="PANTHER" id="PTHR47987">
    <property type="entry name" value="OS08G0249100 PROTEIN"/>
    <property type="match status" value="1"/>
</dbReference>
<evidence type="ECO:0000313" key="4">
    <source>
        <dbReference type="Proteomes" id="UP000631114"/>
    </source>
</evidence>
<name>A0A835IKU2_9MAGN</name>
<gene>
    <name evidence="3" type="ORF">IFM89_000917</name>
</gene>
<dbReference type="InterPro" id="IPR000719">
    <property type="entry name" value="Prot_kinase_dom"/>
</dbReference>
<feature type="binding site" evidence="1">
    <location>
        <position position="184"/>
    </location>
    <ligand>
        <name>ATP</name>
        <dbReference type="ChEBI" id="CHEBI:30616"/>
    </ligand>
</feature>
<sequence>MEQGVSEIIACEIGNELRGPVCHLPISVSAQDLRALDTDKEKMDKSSPRGVLEDCMSGFDFERSSPKASTSDDEAQPNTKATSNWRTFFSVLKSRSMRRLASIPPVRVPKCSRSSSRSMRENTVSILNNPGADFCFKSSWTNFTLAELQNATNNFNCDNVIGRGGYAEVYMGCLEDGLYVAVKKLNRGTPEDRTGDFLSELGIIVHTDHPNIAKLIGYGIEGGMHLVFQLSPQGNLSSLLHDFSAQMFAEHVPAYNTKMDEFILSLIQVVQLLRGDETSLERVKRFRKPFLQRTFSEELYDAEEYNSTRNLNDLNRHRQVAFEFE</sequence>
<dbReference type="AlphaFoldDB" id="A0A835IKU2"/>
<dbReference type="InterPro" id="IPR011009">
    <property type="entry name" value="Kinase-like_dom_sf"/>
</dbReference>
<dbReference type="InterPro" id="IPR046958">
    <property type="entry name" value="RBK1/2/STUNTED"/>
</dbReference>
<feature type="domain" description="Protein kinase" evidence="2">
    <location>
        <begin position="155"/>
        <end position="325"/>
    </location>
</feature>
<dbReference type="Proteomes" id="UP000631114">
    <property type="component" value="Unassembled WGS sequence"/>
</dbReference>
<dbReference type="PROSITE" id="PS50011">
    <property type="entry name" value="PROTEIN_KINASE_DOM"/>
    <property type="match status" value="1"/>
</dbReference>
<accession>A0A835IKU2</accession>
<dbReference type="PANTHER" id="PTHR47987:SF13">
    <property type="entry name" value="RECEPTOR-LIKE CYTOSOLIC SERINE_THREONINE-PROTEIN KINASE RBK2"/>
    <property type="match status" value="1"/>
</dbReference>
<dbReference type="Gene3D" id="3.30.200.20">
    <property type="entry name" value="Phosphorylase Kinase, domain 1"/>
    <property type="match status" value="1"/>
</dbReference>
<dbReference type="GO" id="GO:0005524">
    <property type="term" value="F:ATP binding"/>
    <property type="evidence" value="ECO:0007669"/>
    <property type="project" value="UniProtKB-UniRule"/>
</dbReference>
<evidence type="ECO:0000256" key="1">
    <source>
        <dbReference type="PROSITE-ProRule" id="PRU10141"/>
    </source>
</evidence>
<dbReference type="OrthoDB" id="4062651at2759"/>
<evidence type="ECO:0000313" key="3">
    <source>
        <dbReference type="EMBL" id="KAF9618282.1"/>
    </source>
</evidence>